<dbReference type="EMBL" id="BIFS01000001">
    <property type="protein sequence ID" value="GCE18573.1"/>
    <property type="molecule type" value="Genomic_DNA"/>
</dbReference>
<proteinExistence type="predicted"/>
<evidence type="ECO:0000313" key="1">
    <source>
        <dbReference type="EMBL" id="GCE18573.1"/>
    </source>
</evidence>
<name>A0A402AHP0_9CHLR</name>
<dbReference type="AlphaFoldDB" id="A0A402AHP0"/>
<keyword evidence="2" id="KW-1185">Reference proteome</keyword>
<gene>
    <name evidence="1" type="ORF">KDK_23730</name>
</gene>
<reference evidence="2" key="1">
    <citation type="submission" date="2018-12" db="EMBL/GenBank/DDBJ databases">
        <title>Tengunoibacter tsumagoiensis gen. nov., sp. nov., Dictyobacter kobayashii sp. nov., D. alpinus sp. nov., and D. joshuensis sp. nov. and description of Dictyobacteraceae fam. nov. within the order Ktedonobacterales isolated from Tengu-no-mugimeshi.</title>
        <authorList>
            <person name="Wang C.M."/>
            <person name="Zheng Y."/>
            <person name="Sakai Y."/>
            <person name="Toyoda A."/>
            <person name="Minakuchi Y."/>
            <person name="Abe K."/>
            <person name="Yokota A."/>
            <person name="Yabe S."/>
        </authorList>
    </citation>
    <scope>NUCLEOTIDE SEQUENCE [LARGE SCALE GENOMIC DNA]</scope>
    <source>
        <strain evidence="2">Uno11</strain>
    </source>
</reference>
<accession>A0A402AHP0</accession>
<organism evidence="1 2">
    <name type="scientific">Dictyobacter kobayashii</name>
    <dbReference type="NCBI Taxonomy" id="2014872"/>
    <lineage>
        <taxon>Bacteria</taxon>
        <taxon>Bacillati</taxon>
        <taxon>Chloroflexota</taxon>
        <taxon>Ktedonobacteria</taxon>
        <taxon>Ktedonobacterales</taxon>
        <taxon>Dictyobacteraceae</taxon>
        <taxon>Dictyobacter</taxon>
    </lineage>
</organism>
<protein>
    <submittedName>
        <fullName evidence="1">Uncharacterized protein</fullName>
    </submittedName>
</protein>
<comment type="caution">
    <text evidence="1">The sequence shown here is derived from an EMBL/GenBank/DDBJ whole genome shotgun (WGS) entry which is preliminary data.</text>
</comment>
<sequence length="99" mass="11371">MAIGLVAMQRNAEKHYDILSVVNDGYHYMSQKQPLNLDPLEHYRLQNCPAFQEYCCQPGALVAGEYTERNGLVVHRPDSGTELQKRLIHDDNNLRRSSK</sequence>
<evidence type="ECO:0000313" key="2">
    <source>
        <dbReference type="Proteomes" id="UP000287188"/>
    </source>
</evidence>
<dbReference type="Proteomes" id="UP000287188">
    <property type="component" value="Unassembled WGS sequence"/>
</dbReference>